<reference evidence="2" key="1">
    <citation type="submission" date="2017-02" db="EMBL/GenBank/DDBJ databases">
        <authorList>
            <person name="Regsiter A."/>
            <person name="William W."/>
        </authorList>
    </citation>
    <scope>NUCLEOTIDE SEQUENCE</scope>
    <source>
        <strain evidence="2">Bib</strain>
    </source>
</reference>
<gene>
    <name evidence="2" type="ORF">SPIROBIBN47_290193</name>
</gene>
<organism evidence="2">
    <name type="scientific">uncultured spirochete</name>
    <dbReference type="NCBI Taxonomy" id="156406"/>
    <lineage>
        <taxon>Bacteria</taxon>
        <taxon>Pseudomonadati</taxon>
        <taxon>Spirochaetota</taxon>
        <taxon>Spirochaetia</taxon>
        <taxon>Spirochaetales</taxon>
        <taxon>environmental samples</taxon>
    </lineage>
</organism>
<dbReference type="PANTHER" id="PTHR33531">
    <property type="entry name" value="RUBRERYTHRIN SUBFAMILY"/>
    <property type="match status" value="1"/>
</dbReference>
<dbReference type="EMBL" id="FWDM01000022">
    <property type="protein sequence ID" value="SLM13753.1"/>
    <property type="molecule type" value="Genomic_DNA"/>
</dbReference>
<evidence type="ECO:0000259" key="1">
    <source>
        <dbReference type="Pfam" id="PF02915"/>
    </source>
</evidence>
<evidence type="ECO:0000313" key="2">
    <source>
        <dbReference type="EMBL" id="SLM13753.1"/>
    </source>
</evidence>
<dbReference type="InterPro" id="IPR003251">
    <property type="entry name" value="Rr_diiron-bd_dom"/>
</dbReference>
<name>A0A3P3XJK6_9SPIR</name>
<dbReference type="AlphaFoldDB" id="A0A3P3XJK6"/>
<sequence length="164" mass="19168">MDELMQAIKNAMKSEIDSVTIYSEAALRAEGDVAQFFALRADEEKRHYNWLLSYYKELLGGQMPSTNLAAEIQTVQHRSPIFSQEFLTRVASDRHVSAAVSSAVLLELNATQHYQKMAELAKEPHLKAFFNSLSEWEMRHYEELLKIQEESRQFWFEEQQFEPF</sequence>
<dbReference type="PANTHER" id="PTHR33531:SF7">
    <property type="entry name" value="HYPOTHETICAL MEMBRANE PROTEIN, CONSERVED"/>
    <property type="match status" value="1"/>
</dbReference>
<dbReference type="Pfam" id="PF02915">
    <property type="entry name" value="Rubrerythrin"/>
    <property type="match status" value="1"/>
</dbReference>
<accession>A0A3P3XJK6</accession>
<dbReference type="Gene3D" id="1.20.1260.10">
    <property type="match status" value="1"/>
</dbReference>
<dbReference type="GO" id="GO:0016491">
    <property type="term" value="F:oxidoreductase activity"/>
    <property type="evidence" value="ECO:0007669"/>
    <property type="project" value="InterPro"/>
</dbReference>
<feature type="domain" description="Rubrerythrin diiron-binding" evidence="1">
    <location>
        <begin position="8"/>
        <end position="146"/>
    </location>
</feature>
<dbReference type="SUPFAM" id="SSF47240">
    <property type="entry name" value="Ferritin-like"/>
    <property type="match status" value="1"/>
</dbReference>
<dbReference type="GO" id="GO:0046872">
    <property type="term" value="F:metal ion binding"/>
    <property type="evidence" value="ECO:0007669"/>
    <property type="project" value="InterPro"/>
</dbReference>
<dbReference type="CDD" id="cd01045">
    <property type="entry name" value="Ferritin_like_AB"/>
    <property type="match status" value="1"/>
</dbReference>
<protein>
    <recommendedName>
        <fullName evidence="1">Rubrerythrin diiron-binding domain-containing protein</fullName>
    </recommendedName>
</protein>
<dbReference type="InterPro" id="IPR009078">
    <property type="entry name" value="Ferritin-like_SF"/>
</dbReference>
<dbReference type="InterPro" id="IPR012347">
    <property type="entry name" value="Ferritin-like"/>
</dbReference>
<proteinExistence type="predicted"/>